<evidence type="ECO:0000313" key="3">
    <source>
        <dbReference type="Proteomes" id="UP001153678"/>
    </source>
</evidence>
<dbReference type="InterPro" id="IPR036691">
    <property type="entry name" value="Endo/exonu/phosph_ase_sf"/>
</dbReference>
<feature type="region of interest" description="Disordered" evidence="1">
    <location>
        <begin position="1"/>
        <end position="71"/>
    </location>
</feature>
<gene>
    <name evidence="2" type="ORF">FWILDA_LOCUS18821</name>
</gene>
<dbReference type="SUPFAM" id="SSF56219">
    <property type="entry name" value="DNase I-like"/>
    <property type="match status" value="1"/>
</dbReference>
<name>A0A9W4TB20_9GLOM</name>
<reference evidence="2" key="1">
    <citation type="submission" date="2022-08" db="EMBL/GenBank/DDBJ databases">
        <authorList>
            <person name="Kallberg Y."/>
            <person name="Tangrot J."/>
            <person name="Rosling A."/>
        </authorList>
    </citation>
    <scope>NUCLEOTIDE SEQUENCE</scope>
    <source>
        <strain evidence="2">Wild A</strain>
    </source>
</reference>
<organism evidence="2 3">
    <name type="scientific">Funneliformis geosporum</name>
    <dbReference type="NCBI Taxonomy" id="1117311"/>
    <lineage>
        <taxon>Eukaryota</taxon>
        <taxon>Fungi</taxon>
        <taxon>Fungi incertae sedis</taxon>
        <taxon>Mucoromycota</taxon>
        <taxon>Glomeromycotina</taxon>
        <taxon>Glomeromycetes</taxon>
        <taxon>Glomerales</taxon>
        <taxon>Glomeraceae</taxon>
        <taxon>Funneliformis</taxon>
    </lineage>
</organism>
<protein>
    <submittedName>
        <fullName evidence="2">12898_t:CDS:1</fullName>
    </submittedName>
</protein>
<feature type="compositionally biased region" description="Polar residues" evidence="1">
    <location>
        <begin position="26"/>
        <end position="39"/>
    </location>
</feature>
<keyword evidence="3" id="KW-1185">Reference proteome</keyword>
<dbReference type="EMBL" id="CAMKVN010019872">
    <property type="protein sequence ID" value="CAI2198934.1"/>
    <property type="molecule type" value="Genomic_DNA"/>
</dbReference>
<feature type="non-terminal residue" evidence="2">
    <location>
        <position position="1"/>
    </location>
</feature>
<dbReference type="AlphaFoldDB" id="A0A9W4TB20"/>
<proteinExistence type="predicted"/>
<evidence type="ECO:0000256" key="1">
    <source>
        <dbReference type="SAM" id="MobiDB-lite"/>
    </source>
</evidence>
<feature type="compositionally biased region" description="Basic and acidic residues" evidence="1">
    <location>
        <begin position="1"/>
        <end position="10"/>
    </location>
</feature>
<evidence type="ECO:0000313" key="2">
    <source>
        <dbReference type="EMBL" id="CAI2198934.1"/>
    </source>
</evidence>
<dbReference type="Gene3D" id="3.60.10.10">
    <property type="entry name" value="Endonuclease/exonuclease/phosphatase"/>
    <property type="match status" value="1"/>
</dbReference>
<comment type="caution">
    <text evidence="2">The sequence shown here is derived from an EMBL/GenBank/DDBJ whole genome shotgun (WGS) entry which is preliminary data.</text>
</comment>
<accession>A0A9W4TB20</accession>
<sequence>MTTNGKEKIPDTPQPQSKKILPRPPINNSKPNWESSLNDSIHAPNDWADESEHLHPNPKGYAKPINDINDREQPDRMDLLMNKLDAVSTQLGSLHEDLQFTNERVSNMEAILKIYSTSPKQAAIINAQPTDDNMEDGDYIIRPGFDVSESVITTQNTDIKTLQDENSYLKRNLQANVDKLNEALKVVDIMQQLMINAGQLHESRRIPVAKLEKPNDFYDEIIPNRPNTLHTLNIVTHNVLSLKDTVKQQLLMNLYEQYNANIIALQDIKLTYSTVRALKLTLDKSYIILTNTQLDPNEHNTGVALIFKKYIADHIFNHG</sequence>
<dbReference type="Proteomes" id="UP001153678">
    <property type="component" value="Unassembled WGS sequence"/>
</dbReference>